<comment type="caution">
    <text evidence="1">The sequence shown here is derived from an EMBL/GenBank/DDBJ whole genome shotgun (WGS) entry which is preliminary data.</text>
</comment>
<evidence type="ECO:0000313" key="1">
    <source>
        <dbReference type="EMBL" id="TWB41123.1"/>
    </source>
</evidence>
<sequence>MPMNKTKMAVALVVVCGVAGLGVAFMRSPSSLSVAQSAEVAGFRAAMTANFAEHCFQAARASSPAGVADAKLHRFCDCTASRVNAALTDKEVTVLAEQERKGLTGAPALLMDKAKPIAAACRGEAGLTG</sequence>
<organism evidence="1 2">
    <name type="scientific">Nitrospirillum amazonense</name>
    <dbReference type="NCBI Taxonomy" id="28077"/>
    <lineage>
        <taxon>Bacteria</taxon>
        <taxon>Pseudomonadati</taxon>
        <taxon>Pseudomonadota</taxon>
        <taxon>Alphaproteobacteria</taxon>
        <taxon>Rhodospirillales</taxon>
        <taxon>Azospirillaceae</taxon>
        <taxon>Nitrospirillum</taxon>
    </lineage>
</organism>
<protein>
    <submittedName>
        <fullName evidence="1">Uncharacterized protein</fullName>
    </submittedName>
</protein>
<reference evidence="1 2" key="1">
    <citation type="submission" date="2019-06" db="EMBL/GenBank/DDBJ databases">
        <title>Genomic Encyclopedia of Type Strains, Phase IV (KMG-V): Genome sequencing to study the core and pangenomes of soil and plant-associated prokaryotes.</title>
        <authorList>
            <person name="Whitman W."/>
        </authorList>
    </citation>
    <scope>NUCLEOTIDE SEQUENCE [LARGE SCALE GENOMIC DNA]</scope>
    <source>
        <strain evidence="1 2">BR 11622</strain>
    </source>
</reference>
<dbReference type="Proteomes" id="UP000315751">
    <property type="component" value="Unassembled WGS sequence"/>
</dbReference>
<evidence type="ECO:0000313" key="2">
    <source>
        <dbReference type="Proteomes" id="UP000315751"/>
    </source>
</evidence>
<proteinExistence type="predicted"/>
<keyword evidence="2" id="KW-1185">Reference proteome</keyword>
<accession>A0A560H4C8</accession>
<name>A0A560H4C8_9PROT</name>
<dbReference type="AlphaFoldDB" id="A0A560H4C8"/>
<gene>
    <name evidence="1" type="ORF">FBZ90_108147</name>
</gene>
<dbReference type="EMBL" id="VITR01000008">
    <property type="protein sequence ID" value="TWB41123.1"/>
    <property type="molecule type" value="Genomic_DNA"/>
</dbReference>